<reference evidence="3 4" key="1">
    <citation type="journal article" date="2015" name="Genome Announc.">
        <title>Expanding the biotechnology potential of lactobacilli through comparative genomics of 213 strains and associated genera.</title>
        <authorList>
            <person name="Sun Z."/>
            <person name="Harris H.M."/>
            <person name="McCann A."/>
            <person name="Guo C."/>
            <person name="Argimon S."/>
            <person name="Zhang W."/>
            <person name="Yang X."/>
            <person name="Jeffery I.B."/>
            <person name="Cooney J.C."/>
            <person name="Kagawa T.F."/>
            <person name="Liu W."/>
            <person name="Song Y."/>
            <person name="Salvetti E."/>
            <person name="Wrobel A."/>
            <person name="Rasinkangas P."/>
            <person name="Parkhill J."/>
            <person name="Rea M.C."/>
            <person name="O'Sullivan O."/>
            <person name="Ritari J."/>
            <person name="Douillard F.P."/>
            <person name="Paul Ross R."/>
            <person name="Yang R."/>
            <person name="Briner A.E."/>
            <person name="Felis G.E."/>
            <person name="de Vos W.M."/>
            <person name="Barrangou R."/>
            <person name="Klaenhammer T.R."/>
            <person name="Caufield P.W."/>
            <person name="Cui Y."/>
            <person name="Zhang H."/>
            <person name="O'Toole P.W."/>
        </authorList>
    </citation>
    <scope>NUCLEOTIDE SEQUENCE [LARGE SCALE GENOMIC DNA]</scope>
    <source>
        <strain evidence="3 4">DSM 14857</strain>
    </source>
</reference>
<dbReference type="OrthoDB" id="2269930at2"/>
<feature type="domain" description="S-layer protein C-terminal" evidence="2">
    <location>
        <begin position="318"/>
        <end position="362"/>
    </location>
</feature>
<dbReference type="InterPro" id="IPR024968">
    <property type="entry name" value="SlpA_C_lactobacillus"/>
</dbReference>
<dbReference type="RefSeq" id="WP_010625450.1">
    <property type="nucleotide sequence ID" value="NZ_AZFA01000005.1"/>
</dbReference>
<dbReference type="PATRIC" id="fig|1423815.3.peg.1815"/>
<gene>
    <name evidence="3" type="ORF">FC27_GL001772</name>
</gene>
<evidence type="ECO:0000313" key="3">
    <source>
        <dbReference type="EMBL" id="KRL67456.1"/>
    </source>
</evidence>
<dbReference type="Proteomes" id="UP000051647">
    <property type="component" value="Unassembled WGS sequence"/>
</dbReference>
<comment type="caution">
    <text evidence="3">The sequence shown here is derived from an EMBL/GenBank/DDBJ whole genome shotgun (WGS) entry which is preliminary data.</text>
</comment>
<dbReference type="Pfam" id="PF03217">
    <property type="entry name" value="SlpA"/>
    <property type="match status" value="1"/>
</dbReference>
<evidence type="ECO:0000313" key="4">
    <source>
        <dbReference type="Proteomes" id="UP000051647"/>
    </source>
</evidence>
<organism evidence="3 4">
    <name type="scientific">Companilactobacillus versmoldensis DSM 14857 = KCTC 3814</name>
    <dbReference type="NCBI Taxonomy" id="1423815"/>
    <lineage>
        <taxon>Bacteria</taxon>
        <taxon>Bacillati</taxon>
        <taxon>Bacillota</taxon>
        <taxon>Bacilli</taxon>
        <taxon>Lactobacillales</taxon>
        <taxon>Lactobacillaceae</taxon>
        <taxon>Companilactobacillus</taxon>
    </lineage>
</organism>
<proteinExistence type="predicted"/>
<feature type="signal peptide" evidence="1">
    <location>
        <begin position="1"/>
        <end position="20"/>
    </location>
</feature>
<evidence type="ECO:0000259" key="2">
    <source>
        <dbReference type="Pfam" id="PF03217"/>
    </source>
</evidence>
<sequence>MKKVKAISVAAILFSSMMLGTTVTSPILSTTTAHADQVKMVHNKIIYTSDATHQQATVGQQDAYGPVGYAQALTVPTGYALADSNKTTIPLIDGTNPRQYVKVVKTISSKKVFTSIKYVNSVDNRVVQIDKLAGRAGDRKSLTAPDLYTLDNANDATYTLAEGTEYRIVYVTPIPLASGEAINTVKYRIGNEAGYRLAPGQSTLFFIEGRPTTHVAEVIRDADAMTTKINFVDQATNKIVTTTSLDGNIGQTLNIDFPSNYSPVNSEDSQITLNPRVTEQTILVKAGSSESSSASSTASLSKTSDFRGSIMIKSSQGAAIYNNDGKLTTRQVLPAYSSWASDKKMTIDGTNYYRVSTNGWIKESSALEYNGTNQTITTNAQGRKQLFASNGANDSRSIAANSAWYTDRSAIINGVKMYRVSTNEWVKASDLK</sequence>
<keyword evidence="1" id="KW-0732">Signal</keyword>
<keyword evidence="4" id="KW-1185">Reference proteome</keyword>
<protein>
    <recommendedName>
        <fullName evidence="2">S-layer protein C-terminal domain-containing protein</fullName>
    </recommendedName>
</protein>
<feature type="chain" id="PRO_5039301462" description="S-layer protein C-terminal domain-containing protein" evidence="1">
    <location>
        <begin position="21"/>
        <end position="432"/>
    </location>
</feature>
<accession>A0A0R1SEA5</accession>
<evidence type="ECO:0000256" key="1">
    <source>
        <dbReference type="SAM" id="SignalP"/>
    </source>
</evidence>
<dbReference type="EMBL" id="AZFA01000005">
    <property type="protein sequence ID" value="KRL67456.1"/>
    <property type="molecule type" value="Genomic_DNA"/>
</dbReference>
<dbReference type="AlphaFoldDB" id="A0A0R1SEA5"/>
<name>A0A0R1SEA5_9LACO</name>